<dbReference type="GO" id="GO:0008199">
    <property type="term" value="F:ferric iron binding"/>
    <property type="evidence" value="ECO:0007669"/>
    <property type="project" value="InterPro"/>
</dbReference>
<dbReference type="GO" id="GO:0034986">
    <property type="term" value="F:iron chaperone activity"/>
    <property type="evidence" value="ECO:0007669"/>
    <property type="project" value="TreeGrafter"/>
</dbReference>
<dbReference type="SMART" id="SM01219">
    <property type="entry name" value="Frataxin_Cyay"/>
    <property type="match status" value="1"/>
</dbReference>
<keyword evidence="5" id="KW-1185">Reference proteome</keyword>
<reference evidence="4 5" key="1">
    <citation type="journal article" date="2020" name="Genome Biol. Evol.">
        <title>Comparative genomics of strictly vertically transmitted, feminizing microsporidia endosymbionts of amphipod crustaceans.</title>
        <authorList>
            <person name="Cormier A."/>
            <person name="Chebbi M.A."/>
            <person name="Giraud I."/>
            <person name="Wattier R."/>
            <person name="Teixeira M."/>
            <person name="Gilbert C."/>
            <person name="Rigaud T."/>
            <person name="Cordaux R."/>
        </authorList>
    </citation>
    <scope>NUCLEOTIDE SEQUENCE [LARGE SCALE GENOMIC DNA]</scope>
    <source>
        <strain evidence="4 5">Ou3-Ou53</strain>
    </source>
</reference>
<dbReference type="InterPro" id="IPR036524">
    <property type="entry name" value="Frataxin/CyaY_sf"/>
</dbReference>
<dbReference type="PANTHER" id="PTHR16821:SF2">
    <property type="entry name" value="FRATAXIN, MITOCHONDRIAL"/>
    <property type="match status" value="1"/>
</dbReference>
<protein>
    <submittedName>
        <fullName evidence="4">Frataxin, mitosomal</fullName>
    </submittedName>
</protein>
<keyword evidence="2" id="KW-0406">Ion transport</keyword>
<dbReference type="PANTHER" id="PTHR16821">
    <property type="entry name" value="FRATAXIN"/>
    <property type="match status" value="1"/>
</dbReference>
<dbReference type="GO" id="GO:0005739">
    <property type="term" value="C:mitochondrion"/>
    <property type="evidence" value="ECO:0007669"/>
    <property type="project" value="TreeGrafter"/>
</dbReference>
<dbReference type="Pfam" id="PF01491">
    <property type="entry name" value="Frataxin_Cyay"/>
    <property type="match status" value="1"/>
</dbReference>
<gene>
    <name evidence="4" type="primary">YFH1</name>
    <name evidence="4" type="ORF">NGRA_3579</name>
</gene>
<keyword evidence="3" id="KW-0408">Iron</keyword>
<sequence>MINPTKFTKMISPTKFNKMISQAFSYISDKLEPFSTDISEDSSSLSISIQGIGEYLFNKQPASQQLWGSSPLSGPCRFDLVEGRWIHNKKKVDLEKYIEEEIA</sequence>
<comment type="caution">
    <text evidence="4">The sequence shown here is derived from an EMBL/GenBank/DDBJ whole genome shotgun (WGS) entry which is preliminary data.</text>
</comment>
<name>A0A9P6KXD3_9MICR</name>
<dbReference type="GO" id="GO:0008198">
    <property type="term" value="F:ferrous iron binding"/>
    <property type="evidence" value="ECO:0007669"/>
    <property type="project" value="TreeGrafter"/>
</dbReference>
<evidence type="ECO:0000313" key="5">
    <source>
        <dbReference type="Proteomes" id="UP000740883"/>
    </source>
</evidence>
<evidence type="ECO:0000256" key="2">
    <source>
        <dbReference type="ARBA" id="ARBA00022496"/>
    </source>
</evidence>
<accession>A0A9P6KXD3</accession>
<dbReference type="PROSITE" id="PS50810">
    <property type="entry name" value="FRATAXIN_2"/>
    <property type="match status" value="1"/>
</dbReference>
<dbReference type="Gene3D" id="3.30.920.10">
    <property type="entry name" value="Frataxin/CyaY"/>
    <property type="match status" value="1"/>
</dbReference>
<dbReference type="OrthoDB" id="1897642at2759"/>
<dbReference type="GO" id="GO:0016226">
    <property type="term" value="P:iron-sulfur cluster assembly"/>
    <property type="evidence" value="ECO:0007669"/>
    <property type="project" value="InterPro"/>
</dbReference>
<comment type="similarity">
    <text evidence="1">Belongs to the frataxin family.</text>
</comment>
<dbReference type="GO" id="GO:0006879">
    <property type="term" value="P:intracellular iron ion homeostasis"/>
    <property type="evidence" value="ECO:0007669"/>
    <property type="project" value="TreeGrafter"/>
</dbReference>
<dbReference type="AlphaFoldDB" id="A0A9P6KXD3"/>
<dbReference type="GO" id="GO:0006826">
    <property type="term" value="P:iron ion transport"/>
    <property type="evidence" value="ECO:0007669"/>
    <property type="project" value="UniProtKB-KW"/>
</dbReference>
<dbReference type="EMBL" id="SBJO01001530">
    <property type="protein sequence ID" value="KAF9744315.1"/>
    <property type="molecule type" value="Genomic_DNA"/>
</dbReference>
<keyword evidence="2" id="KW-0813">Transport</keyword>
<organism evidence="4 5">
    <name type="scientific">Nosema granulosis</name>
    <dbReference type="NCBI Taxonomy" id="83296"/>
    <lineage>
        <taxon>Eukaryota</taxon>
        <taxon>Fungi</taxon>
        <taxon>Fungi incertae sedis</taxon>
        <taxon>Microsporidia</taxon>
        <taxon>Nosematidae</taxon>
        <taxon>Nosema</taxon>
    </lineage>
</organism>
<dbReference type="GO" id="GO:0004322">
    <property type="term" value="F:ferroxidase activity"/>
    <property type="evidence" value="ECO:0007669"/>
    <property type="project" value="TreeGrafter"/>
</dbReference>
<dbReference type="Proteomes" id="UP000740883">
    <property type="component" value="Unassembled WGS sequence"/>
</dbReference>
<dbReference type="SUPFAM" id="SSF55387">
    <property type="entry name" value="Frataxin/Nqo15-like"/>
    <property type="match status" value="1"/>
</dbReference>
<evidence type="ECO:0000256" key="1">
    <source>
        <dbReference type="ARBA" id="ARBA00008183"/>
    </source>
</evidence>
<dbReference type="InterPro" id="IPR002908">
    <property type="entry name" value="Frataxin/CyaY"/>
</dbReference>
<evidence type="ECO:0000313" key="4">
    <source>
        <dbReference type="EMBL" id="KAF9744315.1"/>
    </source>
</evidence>
<proteinExistence type="inferred from homology"/>
<evidence type="ECO:0000256" key="3">
    <source>
        <dbReference type="ARBA" id="ARBA00023004"/>
    </source>
</evidence>
<keyword evidence="2" id="KW-0410">Iron transport</keyword>
<dbReference type="GO" id="GO:0051537">
    <property type="term" value="F:2 iron, 2 sulfur cluster binding"/>
    <property type="evidence" value="ECO:0007669"/>
    <property type="project" value="TreeGrafter"/>
</dbReference>